<dbReference type="RefSeq" id="WP_244385726.1">
    <property type="nucleotide sequence ID" value="NZ_AP025564.1"/>
</dbReference>
<evidence type="ECO:0000259" key="1">
    <source>
        <dbReference type="PROSITE" id="PS51819"/>
    </source>
</evidence>
<dbReference type="Pfam" id="PF13669">
    <property type="entry name" value="Glyoxalase_4"/>
    <property type="match status" value="1"/>
</dbReference>
<feature type="domain" description="VOC" evidence="1">
    <location>
        <begin position="10"/>
        <end position="146"/>
    </location>
</feature>
<dbReference type="PROSITE" id="PS51819">
    <property type="entry name" value="VOC"/>
    <property type="match status" value="1"/>
</dbReference>
<dbReference type="InterPro" id="IPR029068">
    <property type="entry name" value="Glyas_Bleomycin-R_OHBP_Dase"/>
</dbReference>
<evidence type="ECO:0000313" key="2">
    <source>
        <dbReference type="EMBL" id="BDE96411.1"/>
    </source>
</evidence>
<evidence type="ECO:0000313" key="3">
    <source>
        <dbReference type="Proteomes" id="UP001320544"/>
    </source>
</evidence>
<reference evidence="2 3" key="1">
    <citation type="submission" date="2022-01" db="EMBL/GenBank/DDBJ databases">
        <title>Novel bile acid biosynthetic pathways are enriched in the microbiome of centenarians.</title>
        <authorList>
            <person name="Sato Y."/>
            <person name="Atarashi K."/>
            <person name="Plichta R.D."/>
            <person name="Arai Y."/>
            <person name="Sasajima S."/>
            <person name="Kearney M.S."/>
            <person name="Suda W."/>
            <person name="Takeshita K."/>
            <person name="Sasaki T."/>
            <person name="Okamoto S."/>
            <person name="Skelly N.A."/>
            <person name="Okamura Y."/>
            <person name="Vlamakis H."/>
            <person name="Li Y."/>
            <person name="Tanoue T."/>
            <person name="Takei H."/>
            <person name="Nittono H."/>
            <person name="Narushima S."/>
            <person name="Irie J."/>
            <person name="Itoh H."/>
            <person name="Moriya K."/>
            <person name="Sugiura Y."/>
            <person name="Suematsu M."/>
            <person name="Moritoki N."/>
            <person name="Shibata S."/>
            <person name="Littman R.D."/>
            <person name="Fischbach A.M."/>
            <person name="Uwamino Y."/>
            <person name="Inoue T."/>
            <person name="Honda A."/>
            <person name="Hattori M."/>
            <person name="Murai T."/>
            <person name="Xavier J.R."/>
            <person name="Hirose N."/>
            <person name="Honda K."/>
        </authorList>
    </citation>
    <scope>NUCLEOTIDE SEQUENCE [LARGE SCALE GENOMIC DNA]</scope>
    <source>
        <strain evidence="2 3">CE91-St30</strain>
    </source>
</reference>
<organism evidence="2 3">
    <name type="scientific">Raoultibacter timonensis</name>
    <dbReference type="NCBI Taxonomy" id="1907662"/>
    <lineage>
        <taxon>Bacteria</taxon>
        <taxon>Bacillati</taxon>
        <taxon>Actinomycetota</taxon>
        <taxon>Coriobacteriia</taxon>
        <taxon>Eggerthellales</taxon>
        <taxon>Eggerthellaceae</taxon>
        <taxon>Raoultibacter</taxon>
    </lineage>
</organism>
<dbReference type="InterPro" id="IPR037523">
    <property type="entry name" value="VOC_core"/>
</dbReference>
<dbReference type="Gene3D" id="3.10.180.10">
    <property type="entry name" value="2,3-Dihydroxybiphenyl 1,2-Dioxygenase, domain 1"/>
    <property type="match status" value="1"/>
</dbReference>
<keyword evidence="3" id="KW-1185">Reference proteome</keyword>
<sequence>MYEKLLNKYAINQLGYVVDDLEKAALAHSKLFGSGPFVHFTPPAPERTLFRGEEVKNTMEVAYGMYGDLQIELIKPTSSDPTPYTVPERKGFNHFSVWVDDFDAAVEDFEEAGFEVAMLMESSGGLKVAYVDCLDVWGHYVEIHNPQPYLVDMCKKIAEGWDGTDPYRAMGS</sequence>
<protein>
    <submittedName>
        <fullName evidence="2">Glyoxalase</fullName>
    </submittedName>
</protein>
<proteinExistence type="predicted"/>
<dbReference type="SUPFAM" id="SSF54593">
    <property type="entry name" value="Glyoxalase/Bleomycin resistance protein/Dihydroxybiphenyl dioxygenase"/>
    <property type="match status" value="1"/>
</dbReference>
<dbReference type="EMBL" id="AP025564">
    <property type="protein sequence ID" value="BDE96411.1"/>
    <property type="molecule type" value="Genomic_DNA"/>
</dbReference>
<accession>A0ABN6MEL3</accession>
<gene>
    <name evidence="2" type="ORF">CE91St30_17440</name>
</gene>
<name>A0ABN6MEL3_9ACTN</name>
<dbReference type="Proteomes" id="UP001320544">
    <property type="component" value="Chromosome"/>
</dbReference>